<dbReference type="GO" id="GO:0004185">
    <property type="term" value="F:serine-type carboxypeptidase activity"/>
    <property type="evidence" value="ECO:0007669"/>
    <property type="project" value="InterPro"/>
</dbReference>
<feature type="transmembrane region" description="Helical" evidence="4">
    <location>
        <begin position="98"/>
        <end position="119"/>
    </location>
</feature>
<organism evidence="5">
    <name type="scientific">freshwater metagenome</name>
    <dbReference type="NCBI Taxonomy" id="449393"/>
    <lineage>
        <taxon>unclassified sequences</taxon>
        <taxon>metagenomes</taxon>
        <taxon>ecological metagenomes</taxon>
    </lineage>
</organism>
<protein>
    <submittedName>
        <fullName evidence="5">Unannotated protein</fullName>
    </submittedName>
</protein>
<dbReference type="GO" id="GO:0000270">
    <property type="term" value="P:peptidoglycan metabolic process"/>
    <property type="evidence" value="ECO:0007669"/>
    <property type="project" value="TreeGrafter"/>
</dbReference>
<evidence type="ECO:0000256" key="3">
    <source>
        <dbReference type="SAM" id="MobiDB-lite"/>
    </source>
</evidence>
<proteinExistence type="inferred from homology"/>
<name>A0A6J6SK42_9ZZZZ</name>
<dbReference type="SUPFAM" id="SSF56601">
    <property type="entry name" value="beta-lactamase/transpeptidase-like"/>
    <property type="match status" value="1"/>
</dbReference>
<dbReference type="GO" id="GO:0006508">
    <property type="term" value="P:proteolysis"/>
    <property type="evidence" value="ECO:0007669"/>
    <property type="project" value="InterPro"/>
</dbReference>
<keyword evidence="4" id="KW-1133">Transmembrane helix</keyword>
<dbReference type="PANTHER" id="PTHR30023:SF0">
    <property type="entry name" value="PENICILLIN-SENSITIVE CARBOXYPEPTIDASE A"/>
    <property type="match status" value="1"/>
</dbReference>
<dbReference type="PRINTS" id="PR00922">
    <property type="entry name" value="DADACBPTASE3"/>
</dbReference>
<accession>A0A6J6SK42</accession>
<dbReference type="Pfam" id="PF02113">
    <property type="entry name" value="Peptidase_S13"/>
    <property type="match status" value="2"/>
</dbReference>
<sequence length="563" mass="58954">MPVDPLMRPAVTSQEPPAGEREQTPAERAGATPLNPELFREHAAQAAARAESQPQSLLNEQALSEQARSSGEDFAVVRRKKRPSHLAQRRSRLAYKPWLISAGCCVVLSLLFAVAGYSFQSDIKESAAPESPLVLATSLFSARRVAEVVVRPVAARNLQTVLEPILADAPANTCLQVRDSNNAVFSFQASQPLVPASNLKLVVAAAALDLLDANARLSTKFSTDGKATDGSTVQGNLYVLGGGDPVLSTASFAARPDRAGQVFTDLDKVADQIYDSGIRTITGSIVGDASRHDDLRGVESWPDRYTEQGQVAPLSALLVNDGVDGSGAIVKDPTLHAAAVLTELLRSRGIKVQSEPKVGVAPKNATELIQVDSPTVGELVTEAVRFSDNTTTEMLVKEIGLAEGGTGTTAAGVAALSKWVADSSLPAEGVSFVDGSGLSPDDRVTCAFLSSLLAEGGSESAIATSLAVPGQAGTLDERFLSEPLRSSLRAKTGTLLQVTALSGWLATAAQKNLGFSLLINTGSRNVNASDLTTQREVLQALLTYPDAPPLDTLVPAAPEPPKG</sequence>
<keyword evidence="2" id="KW-0378">Hydrolase</keyword>
<feature type="compositionally biased region" description="Polar residues" evidence="3">
    <location>
        <begin position="52"/>
        <end position="64"/>
    </location>
</feature>
<comment type="similarity">
    <text evidence="1">Belongs to the peptidase S13 family.</text>
</comment>
<evidence type="ECO:0000256" key="2">
    <source>
        <dbReference type="ARBA" id="ARBA00022801"/>
    </source>
</evidence>
<keyword evidence="4" id="KW-0472">Membrane</keyword>
<reference evidence="5" key="1">
    <citation type="submission" date="2020-05" db="EMBL/GenBank/DDBJ databases">
        <authorList>
            <person name="Chiriac C."/>
            <person name="Salcher M."/>
            <person name="Ghai R."/>
            <person name="Kavagutti S V."/>
        </authorList>
    </citation>
    <scope>NUCLEOTIDE SEQUENCE</scope>
</reference>
<dbReference type="Gene3D" id="3.50.80.20">
    <property type="entry name" value="D-Ala-D-Ala carboxypeptidase C, peptidase S13"/>
    <property type="match status" value="1"/>
</dbReference>
<keyword evidence="4" id="KW-0812">Transmembrane</keyword>
<dbReference type="InterPro" id="IPR000667">
    <property type="entry name" value="Peptidase_S13"/>
</dbReference>
<evidence type="ECO:0000256" key="4">
    <source>
        <dbReference type="SAM" id="Phobius"/>
    </source>
</evidence>
<dbReference type="EMBL" id="CAEZYU010000017">
    <property type="protein sequence ID" value="CAB4734559.1"/>
    <property type="molecule type" value="Genomic_DNA"/>
</dbReference>
<evidence type="ECO:0000313" key="5">
    <source>
        <dbReference type="EMBL" id="CAB4734559.1"/>
    </source>
</evidence>
<dbReference type="PANTHER" id="PTHR30023">
    <property type="entry name" value="D-ALANYL-D-ALANINE CARBOXYPEPTIDASE"/>
    <property type="match status" value="1"/>
</dbReference>
<evidence type="ECO:0000256" key="1">
    <source>
        <dbReference type="ARBA" id="ARBA00006096"/>
    </source>
</evidence>
<gene>
    <name evidence="5" type="ORF">UFOPK2766_00561</name>
</gene>
<feature type="region of interest" description="Disordered" evidence="3">
    <location>
        <begin position="1"/>
        <end position="64"/>
    </location>
</feature>
<dbReference type="InterPro" id="IPR012338">
    <property type="entry name" value="Beta-lactam/transpept-like"/>
</dbReference>
<dbReference type="Gene3D" id="3.40.710.10">
    <property type="entry name" value="DD-peptidase/beta-lactamase superfamily"/>
    <property type="match status" value="1"/>
</dbReference>
<dbReference type="AlphaFoldDB" id="A0A6J6SK42"/>